<keyword evidence="2" id="KW-1185">Reference proteome</keyword>
<dbReference type="SUPFAM" id="SSF56529">
    <property type="entry name" value="FAH"/>
    <property type="match status" value="1"/>
</dbReference>
<protein>
    <recommendedName>
        <fullName evidence="3">Fumarylacetoacetase-like C-terminal domain-containing protein</fullName>
    </recommendedName>
</protein>
<dbReference type="Proteomes" id="UP001172217">
    <property type="component" value="Unassembled WGS sequence"/>
</dbReference>
<dbReference type="EMBL" id="JAUJQL010000038">
    <property type="protein sequence ID" value="MDN7528266.1"/>
    <property type="molecule type" value="Genomic_DNA"/>
</dbReference>
<evidence type="ECO:0008006" key="3">
    <source>
        <dbReference type="Google" id="ProtNLM"/>
    </source>
</evidence>
<sequence>MDRLPFSTHGLDVMFVIELNTIAMRKFENESLERRSLLKFPIKGGVGQFTVSRVLLVGHASDRREIEIDKVSVLSLTGISLHTIDEDISFHPDVNLCCSIALLIAVGARKKHGTSGEEIYASAYGVGLLLFRYPSNIHLLCEHAGTKDVDHPLELAICTCLNRASDVECTSNLVWIDVNNQPVYAIHLDETLPDLSEVLTLITNGIGFLPGDLLLVGQTAVPVAVKHGDILRGGVEGVASFRLKIGADQN</sequence>
<comment type="caution">
    <text evidence="1">The sequence shown here is derived from an EMBL/GenBank/DDBJ whole genome shotgun (WGS) entry which is preliminary data.</text>
</comment>
<organism evidence="1 2">
    <name type="scientific">Burkholderia orbicola</name>
    <dbReference type="NCBI Taxonomy" id="2978683"/>
    <lineage>
        <taxon>Bacteria</taxon>
        <taxon>Pseudomonadati</taxon>
        <taxon>Pseudomonadota</taxon>
        <taxon>Betaproteobacteria</taxon>
        <taxon>Burkholderiales</taxon>
        <taxon>Burkholderiaceae</taxon>
        <taxon>Burkholderia</taxon>
        <taxon>Burkholderia cepacia complex</taxon>
    </lineage>
</organism>
<dbReference type="Gene3D" id="3.90.850.10">
    <property type="entry name" value="Fumarylacetoacetase-like, C-terminal domain"/>
    <property type="match status" value="1"/>
</dbReference>
<proteinExistence type="predicted"/>
<dbReference type="InterPro" id="IPR036663">
    <property type="entry name" value="Fumarylacetoacetase_C_sf"/>
</dbReference>
<accession>A0ABT8P343</accession>
<name>A0ABT8P343_9BURK</name>
<evidence type="ECO:0000313" key="2">
    <source>
        <dbReference type="Proteomes" id="UP001172217"/>
    </source>
</evidence>
<evidence type="ECO:0000313" key="1">
    <source>
        <dbReference type="EMBL" id="MDN7528266.1"/>
    </source>
</evidence>
<dbReference type="RefSeq" id="WP_125381109.1">
    <property type="nucleotide sequence ID" value="NZ_JAUJQL010000038.1"/>
</dbReference>
<reference evidence="1" key="1">
    <citation type="submission" date="2023-07" db="EMBL/GenBank/DDBJ databases">
        <title>A collection of bacterial strains from the Burkholderia cepacia Research Laboratory and Repository.</title>
        <authorList>
            <person name="Lipuma J."/>
            <person name="Spilker T."/>
            <person name="Caverly L."/>
        </authorList>
    </citation>
    <scope>NUCLEOTIDE SEQUENCE</scope>
    <source>
        <strain evidence="1">AU45194</strain>
    </source>
</reference>
<gene>
    <name evidence="1" type="ORF">QZM70_35555</name>
</gene>